<name>Q3ST68_NITWN</name>
<dbReference type="Gene3D" id="1.10.10.2910">
    <property type="match status" value="1"/>
</dbReference>
<gene>
    <name evidence="1" type="ordered locus">Nwi_1262</name>
</gene>
<organism evidence="1 2">
    <name type="scientific">Nitrobacter winogradskyi (strain ATCC 25391 / DSM 10237 / CIP 104748 / NCIMB 11846 / Nb-255)</name>
    <dbReference type="NCBI Taxonomy" id="323098"/>
    <lineage>
        <taxon>Bacteria</taxon>
        <taxon>Pseudomonadati</taxon>
        <taxon>Pseudomonadota</taxon>
        <taxon>Alphaproteobacteria</taxon>
        <taxon>Hyphomicrobiales</taxon>
        <taxon>Nitrobacteraceae</taxon>
        <taxon>Nitrobacter</taxon>
    </lineage>
</organism>
<proteinExistence type="predicted"/>
<dbReference type="AlphaFoldDB" id="Q3ST68"/>
<dbReference type="EMBL" id="CP000115">
    <property type="protein sequence ID" value="ABA04523.1"/>
    <property type="molecule type" value="Genomic_DNA"/>
</dbReference>
<keyword evidence="2" id="KW-1185">Reference proteome</keyword>
<dbReference type="RefSeq" id="WP_011314551.1">
    <property type="nucleotide sequence ID" value="NC_007406.1"/>
</dbReference>
<evidence type="ECO:0000313" key="2">
    <source>
        <dbReference type="Proteomes" id="UP000002531"/>
    </source>
</evidence>
<dbReference type="Proteomes" id="UP000002531">
    <property type="component" value="Chromosome"/>
</dbReference>
<dbReference type="OrthoDB" id="9794834at2"/>
<dbReference type="KEGG" id="nwi:Nwi_1262"/>
<dbReference type="STRING" id="323098.Nwi_1262"/>
<accession>Q3ST68</accession>
<evidence type="ECO:0000313" key="1">
    <source>
        <dbReference type="EMBL" id="ABA04523.1"/>
    </source>
</evidence>
<dbReference type="eggNOG" id="COG2856">
    <property type="taxonomic scope" value="Bacteria"/>
</dbReference>
<reference evidence="1 2" key="1">
    <citation type="journal article" date="2006" name="Appl. Environ. Microbiol.">
        <title>Genome sequence of the chemolithoautotrophic nitrite-oxidizing bacterium Nitrobacter winogradskyi Nb-255.</title>
        <authorList>
            <person name="Starkenburg S.R."/>
            <person name="Chain P.S."/>
            <person name="Sayavedra-Soto L.A."/>
            <person name="Hauser L."/>
            <person name="Land M.L."/>
            <person name="Larimer F.W."/>
            <person name="Malfatti S.A."/>
            <person name="Klotz M.G."/>
            <person name="Bottomley P.J."/>
            <person name="Arp D.J."/>
            <person name="Hickey W.J."/>
        </authorList>
    </citation>
    <scope>NUCLEOTIDE SEQUENCE [LARGE SCALE GENOMIC DNA]</scope>
    <source>
        <strain evidence="2">ATCC 25391 / DSM 10237 / CIP 104748 / NCIMB 11846 / Nb-255</strain>
    </source>
</reference>
<sequence length="255" mass="29284">MSRFVPYLAEEAIERDAASLIGEYERARGVMIEPPVPVEDIVEKYLKLRIEFDDMHARHNIPRPPNGQPDILGAIYGDGSIFIDESLDPEENPTREGRYRFTLAHEGGGHWRLHQHLIVQNTAQASFLDAASEPKFICRSSEAKERVEWQADFYASCLLMPRKMVFAMWDDLFPDRKQRVLQPEKPIAHAFVEVPRIHASVGDFDISETEDEALERFCKPLAERFVVSPIAMRIRLEKLGLLHRVVPLQQLLSGR</sequence>
<dbReference type="HOGENOM" id="CLU_083560_1_0_5"/>
<protein>
    <submittedName>
        <fullName evidence="1">Uncharacterized protein</fullName>
    </submittedName>
</protein>